<organism evidence="10 11">
    <name type="scientific">Mortierella isabellina</name>
    <name type="common">Filamentous fungus</name>
    <name type="synonym">Umbelopsis isabellina</name>
    <dbReference type="NCBI Taxonomy" id="91625"/>
    <lineage>
        <taxon>Eukaryota</taxon>
        <taxon>Fungi</taxon>
        <taxon>Fungi incertae sedis</taxon>
        <taxon>Mucoromycota</taxon>
        <taxon>Mucoromycotina</taxon>
        <taxon>Umbelopsidomycetes</taxon>
        <taxon>Umbelopsidales</taxon>
        <taxon>Umbelopsidaceae</taxon>
        <taxon>Umbelopsis</taxon>
    </lineage>
</organism>
<accession>A0A8H7PHN8</accession>
<keyword evidence="11" id="KW-1185">Reference proteome</keyword>
<reference evidence="10" key="1">
    <citation type="submission" date="2020-12" db="EMBL/GenBank/DDBJ databases">
        <title>Metabolic potential, ecology and presence of endohyphal bacteria is reflected in genomic diversity of Mucoromycotina.</title>
        <authorList>
            <person name="Muszewska A."/>
            <person name="Okrasinska A."/>
            <person name="Steczkiewicz K."/>
            <person name="Drgas O."/>
            <person name="Orlowska M."/>
            <person name="Perlinska-Lenart U."/>
            <person name="Aleksandrzak-Piekarczyk T."/>
            <person name="Szatraj K."/>
            <person name="Zielenkiewicz U."/>
            <person name="Pilsyk S."/>
            <person name="Malc E."/>
            <person name="Mieczkowski P."/>
            <person name="Kruszewska J.S."/>
            <person name="Biernat P."/>
            <person name="Pawlowska J."/>
        </authorList>
    </citation>
    <scope>NUCLEOTIDE SEQUENCE</scope>
    <source>
        <strain evidence="10">WA0000067209</strain>
    </source>
</reference>
<keyword evidence="2" id="KW-0227">DNA damage</keyword>
<dbReference type="EMBL" id="JAEPQZ010000013">
    <property type="protein sequence ID" value="KAG2174167.1"/>
    <property type="molecule type" value="Genomic_DNA"/>
</dbReference>
<dbReference type="AlphaFoldDB" id="A0A8H7PHN8"/>
<evidence type="ECO:0000313" key="10">
    <source>
        <dbReference type="EMBL" id="KAG2174167.1"/>
    </source>
</evidence>
<name>A0A8H7PHN8_MORIS</name>
<keyword evidence="5" id="KW-0539">Nucleus</keyword>
<evidence type="ECO:0000256" key="7">
    <source>
        <dbReference type="ARBA" id="ARBA00044529"/>
    </source>
</evidence>
<evidence type="ECO:0000256" key="6">
    <source>
        <dbReference type="ARBA" id="ARBA00025747"/>
    </source>
</evidence>
<dbReference type="CDD" id="cd22285">
    <property type="entry name" value="HD_XLF_N"/>
    <property type="match status" value="1"/>
</dbReference>
<evidence type="ECO:0000313" key="11">
    <source>
        <dbReference type="Proteomes" id="UP000654370"/>
    </source>
</evidence>
<evidence type="ECO:0000256" key="2">
    <source>
        <dbReference type="ARBA" id="ARBA00022763"/>
    </source>
</evidence>
<dbReference type="OrthoDB" id="2155935at2759"/>
<feature type="compositionally biased region" description="Polar residues" evidence="8">
    <location>
        <begin position="288"/>
        <end position="304"/>
    </location>
</feature>
<dbReference type="Gene3D" id="2.170.210.10">
    <property type="entry name" value="DNA double-strand break repair and VJ recombination XRCC4, N-terminal"/>
    <property type="match status" value="1"/>
</dbReference>
<gene>
    <name evidence="10" type="ORF">INT43_004187</name>
</gene>
<comment type="similarity">
    <text evidence="6">Belongs to the XRCC4-XLF family. XLF subfamily.</text>
</comment>
<dbReference type="PANTHER" id="PTHR32235:SF1">
    <property type="entry name" value="NON-HOMOLOGOUS END-JOINING FACTOR 1"/>
    <property type="match status" value="1"/>
</dbReference>
<comment type="caution">
    <text evidence="10">The sequence shown here is derived from an EMBL/GenBank/DDBJ whole genome shotgun (WGS) entry which is preliminary data.</text>
</comment>
<dbReference type="InterPro" id="IPR038051">
    <property type="entry name" value="XRCC4-like_N_sf"/>
</dbReference>
<protein>
    <recommendedName>
        <fullName evidence="7">Non-homologous end-joining factor 1</fullName>
    </recommendedName>
</protein>
<feature type="region of interest" description="Disordered" evidence="8">
    <location>
        <begin position="285"/>
        <end position="307"/>
    </location>
</feature>
<evidence type="ECO:0000256" key="5">
    <source>
        <dbReference type="ARBA" id="ARBA00023242"/>
    </source>
</evidence>
<evidence type="ECO:0000256" key="3">
    <source>
        <dbReference type="ARBA" id="ARBA00023125"/>
    </source>
</evidence>
<evidence type="ECO:0000256" key="4">
    <source>
        <dbReference type="ARBA" id="ARBA00023204"/>
    </source>
</evidence>
<dbReference type="Pfam" id="PF09302">
    <property type="entry name" value="XLF"/>
    <property type="match status" value="1"/>
</dbReference>
<keyword evidence="3" id="KW-0238">DNA-binding</keyword>
<dbReference type="InterPro" id="IPR015381">
    <property type="entry name" value="XLF-like_N"/>
</dbReference>
<proteinExistence type="inferred from homology"/>
<dbReference type="GO" id="GO:0032807">
    <property type="term" value="C:DNA ligase IV complex"/>
    <property type="evidence" value="ECO:0007669"/>
    <property type="project" value="TreeGrafter"/>
</dbReference>
<keyword evidence="4" id="KW-0234">DNA repair</keyword>
<dbReference type="GO" id="GO:0006303">
    <property type="term" value="P:double-strand break repair via nonhomologous end joining"/>
    <property type="evidence" value="ECO:0007669"/>
    <property type="project" value="TreeGrafter"/>
</dbReference>
<comment type="subcellular location">
    <subcellularLocation>
        <location evidence="1">Nucleus</location>
    </subcellularLocation>
</comment>
<evidence type="ECO:0000256" key="1">
    <source>
        <dbReference type="ARBA" id="ARBA00004123"/>
    </source>
</evidence>
<sequence>MFIDADKNDLLAKVPWTTLSALYNNQLYNNQLYIKKLFDDDYYLVLVTDCRNVWLEHVDASAIYERARESEITVDEDKPERLVALIRILRTFLDTIQEVKQTADKLEIICSRKVGFANVPWVFHCARMTSKEPSQSVFDGPETLYKHLVAPTLVLGSTYQTLYFQQRQQLIRMEQELNHLHELMDKAGLGTPSSKHSITDEEQNLKFLTNTIERLASQKDAMLQLMTMPSSELMIKATQAVITEIKGGAQDVKHVVHNASAGTDYNSPIQEDLIIAAGLQDTLKGRSQPPSSLSESAVGTQNAKTNKEIEQEKRAALRMAMAEEESFTVLIPLTSSSSYEFLRQLRIFDHVLTVCDSQLPDLNATSCNITLSQAYGANSLHLQTVDMFDAALKLKPDEQVFLKADDDLLFDYDYMLQVEDTMKRNGNVYFGKPSTCTTEVDGQRLQQCMEGRVYGASRSLIGCFVDSSHPVGLDRKLTSSYFGDAVYKNCKYLGVNYLHADDQHIWYDRFQDMNKCALFNWNNNLGAC</sequence>
<dbReference type="Proteomes" id="UP000654370">
    <property type="component" value="Unassembled WGS sequence"/>
</dbReference>
<dbReference type="PANTHER" id="PTHR32235">
    <property type="entry name" value="NON-HOMOLOGOUS END-JOINING FACTOR 1"/>
    <property type="match status" value="1"/>
</dbReference>
<dbReference type="InterPro" id="IPR052287">
    <property type="entry name" value="NHEJ_factor"/>
</dbReference>
<feature type="domain" description="XLF-like N-terminal" evidence="9">
    <location>
        <begin position="15"/>
        <end position="126"/>
    </location>
</feature>
<evidence type="ECO:0000259" key="9">
    <source>
        <dbReference type="Pfam" id="PF09302"/>
    </source>
</evidence>
<evidence type="ECO:0000256" key="8">
    <source>
        <dbReference type="SAM" id="MobiDB-lite"/>
    </source>
</evidence>
<dbReference type="GO" id="GO:0045027">
    <property type="term" value="F:DNA end binding"/>
    <property type="evidence" value="ECO:0007669"/>
    <property type="project" value="TreeGrafter"/>
</dbReference>